<protein>
    <submittedName>
        <fullName evidence="2">Beta-lactamase enzyme family protein</fullName>
    </submittedName>
</protein>
<dbReference type="SUPFAM" id="SSF56601">
    <property type="entry name" value="beta-lactamase/transpeptidase-like"/>
    <property type="match status" value="1"/>
</dbReference>
<feature type="transmembrane region" description="Helical" evidence="1">
    <location>
        <begin position="30"/>
        <end position="48"/>
    </location>
</feature>
<evidence type="ECO:0000313" key="3">
    <source>
        <dbReference type="Proteomes" id="UP000199623"/>
    </source>
</evidence>
<dbReference type="Proteomes" id="UP000199623">
    <property type="component" value="Unassembled WGS sequence"/>
</dbReference>
<dbReference type="RefSeq" id="WP_143036064.1">
    <property type="nucleotide sequence ID" value="NZ_FNCC01000012.1"/>
</dbReference>
<dbReference type="InterPro" id="IPR012338">
    <property type="entry name" value="Beta-lactam/transpept-like"/>
</dbReference>
<reference evidence="3" key="1">
    <citation type="submission" date="2016-10" db="EMBL/GenBank/DDBJ databases">
        <authorList>
            <person name="Varghese N."/>
            <person name="Submissions S."/>
        </authorList>
    </citation>
    <scope>NUCLEOTIDE SEQUENCE [LARGE SCALE GENOMIC DNA]</scope>
    <source>
        <strain evidence="3">CGMCC 4.3506</strain>
    </source>
</reference>
<sequence length="305" mass="32559">MRDVAGFATQKLPTDMTTVPLRVRRRRNRWVIPSALVMVLLVVIVVAIRQIGAEDWRTGCTEFTPAPEEAPGLQDARTALLDVGHDPVLSMEILDLDTCVTALSWKNELAHPTASVVKLLIALDLLQRTPSNSEAVRNDVTAMLSRSDDAVASRLWQEAGGPAIVTRQAQALGLTHTRPPAAAGRWGSTMMSASDVSRVYRHIAGSLDAEDRALLTSAMGEAPRTAADGFDQHFGVPDGVPGATWAVKQGWGSADGRRVLHSTGFVKLGHVYAVTLLSSWRQDVDLAAASAALTKAAGAVRAAMS</sequence>
<dbReference type="PANTHER" id="PTHR35333">
    <property type="entry name" value="BETA-LACTAMASE"/>
    <property type="match status" value="1"/>
</dbReference>
<dbReference type="PANTHER" id="PTHR35333:SF3">
    <property type="entry name" value="BETA-LACTAMASE-TYPE TRANSPEPTIDASE FOLD CONTAINING PROTEIN"/>
    <property type="match status" value="1"/>
</dbReference>
<dbReference type="InterPro" id="IPR000871">
    <property type="entry name" value="Beta-lactam_class-A"/>
</dbReference>
<proteinExistence type="predicted"/>
<dbReference type="GO" id="GO:0046677">
    <property type="term" value="P:response to antibiotic"/>
    <property type="evidence" value="ECO:0007669"/>
    <property type="project" value="InterPro"/>
</dbReference>
<dbReference type="OrthoDB" id="4981298at2"/>
<keyword evidence="3" id="KW-1185">Reference proteome</keyword>
<keyword evidence="1" id="KW-1133">Transmembrane helix</keyword>
<name>A0A1G7XHR4_9PSEU</name>
<gene>
    <name evidence="2" type="ORF">SAMN05216553_11225</name>
</gene>
<dbReference type="Gene3D" id="3.40.710.10">
    <property type="entry name" value="DD-peptidase/beta-lactamase superfamily"/>
    <property type="match status" value="1"/>
</dbReference>
<dbReference type="EMBL" id="FNCC01000012">
    <property type="protein sequence ID" value="SDG83815.1"/>
    <property type="molecule type" value="Genomic_DNA"/>
</dbReference>
<dbReference type="GO" id="GO:0030655">
    <property type="term" value="P:beta-lactam antibiotic catabolic process"/>
    <property type="evidence" value="ECO:0007669"/>
    <property type="project" value="InterPro"/>
</dbReference>
<dbReference type="AlphaFoldDB" id="A0A1G7XHR4"/>
<dbReference type="GO" id="GO:0008800">
    <property type="term" value="F:beta-lactamase activity"/>
    <property type="evidence" value="ECO:0007669"/>
    <property type="project" value="InterPro"/>
</dbReference>
<keyword evidence="1" id="KW-0472">Membrane</keyword>
<accession>A0A1G7XHR4</accession>
<dbReference type="STRING" id="200378.SAMN05216553_11225"/>
<keyword evidence="1" id="KW-0812">Transmembrane</keyword>
<evidence type="ECO:0000313" key="2">
    <source>
        <dbReference type="EMBL" id="SDG83815.1"/>
    </source>
</evidence>
<organism evidence="2 3">
    <name type="scientific">Lentzea fradiae</name>
    <dbReference type="NCBI Taxonomy" id="200378"/>
    <lineage>
        <taxon>Bacteria</taxon>
        <taxon>Bacillati</taxon>
        <taxon>Actinomycetota</taxon>
        <taxon>Actinomycetes</taxon>
        <taxon>Pseudonocardiales</taxon>
        <taxon>Pseudonocardiaceae</taxon>
        <taxon>Lentzea</taxon>
    </lineage>
</organism>
<evidence type="ECO:0000256" key="1">
    <source>
        <dbReference type="SAM" id="Phobius"/>
    </source>
</evidence>